<evidence type="ECO:0000259" key="5">
    <source>
        <dbReference type="PROSITE" id="PS51800"/>
    </source>
</evidence>
<sequence>MRKRLQRHLVKCRESHPDVKLVRCPFNSVHQVPEPELNHHVSICPDKALIDQYRYNVAPAVKSERNEITKQPKVSCDDDWDDVQVGTYDPKTYVKNAPIVKSKAIEKLALLDGEYYTDEEDEGLAPARKKRRHADDLRSDDEN</sequence>
<keyword evidence="1" id="KW-0479">Metal-binding</keyword>
<evidence type="ECO:0000256" key="3">
    <source>
        <dbReference type="ARBA" id="ARBA00022833"/>
    </source>
</evidence>
<keyword evidence="7" id="KW-1185">Reference proteome</keyword>
<evidence type="ECO:0000313" key="6">
    <source>
        <dbReference type="EMBL" id="CAD7090255.1"/>
    </source>
</evidence>
<gene>
    <name evidence="6" type="ORF">HERILL_LOCUS12749</name>
</gene>
<evidence type="ECO:0000256" key="4">
    <source>
        <dbReference type="SAM" id="MobiDB-lite"/>
    </source>
</evidence>
<dbReference type="Proteomes" id="UP000594454">
    <property type="component" value="Chromosome 5"/>
</dbReference>
<dbReference type="InterPro" id="IPR022776">
    <property type="entry name" value="TRM13/UPF0224_CHHC_Znf_dom"/>
</dbReference>
<dbReference type="OrthoDB" id="10069248at2759"/>
<proteinExistence type="predicted"/>
<keyword evidence="2" id="KW-0863">Zinc-finger</keyword>
<name>A0A7R8V106_HERIL</name>
<dbReference type="InParanoid" id="A0A7R8V106"/>
<dbReference type="PROSITE" id="PS51800">
    <property type="entry name" value="ZF_CHHC_U11_48K"/>
    <property type="match status" value="1"/>
</dbReference>
<protein>
    <recommendedName>
        <fullName evidence="5">CHHC U11-48K-type domain-containing protein</fullName>
    </recommendedName>
</protein>
<feature type="region of interest" description="Disordered" evidence="4">
    <location>
        <begin position="118"/>
        <end position="143"/>
    </location>
</feature>
<dbReference type="GO" id="GO:0008270">
    <property type="term" value="F:zinc ion binding"/>
    <property type="evidence" value="ECO:0007669"/>
    <property type="project" value="UniProtKB-KW"/>
</dbReference>
<reference evidence="6 7" key="1">
    <citation type="submission" date="2020-11" db="EMBL/GenBank/DDBJ databases">
        <authorList>
            <person name="Wallbank WR R."/>
            <person name="Pardo Diaz C."/>
            <person name="Kozak K."/>
            <person name="Martin S."/>
            <person name="Jiggins C."/>
            <person name="Moest M."/>
            <person name="Warren A I."/>
            <person name="Generalovic N T."/>
            <person name="Byers J.R.P. K."/>
            <person name="Montejo-Kovacevich G."/>
            <person name="Yen C E."/>
        </authorList>
    </citation>
    <scope>NUCLEOTIDE SEQUENCE [LARGE SCALE GENOMIC DNA]</scope>
</reference>
<feature type="domain" description="CHHC U11-48K-type" evidence="5">
    <location>
        <begin position="21"/>
        <end position="48"/>
    </location>
</feature>
<dbReference type="AlphaFoldDB" id="A0A7R8V106"/>
<keyword evidence="3" id="KW-0862">Zinc</keyword>
<dbReference type="Pfam" id="PF05253">
    <property type="entry name" value="zf-U11-48K"/>
    <property type="match status" value="1"/>
</dbReference>
<accession>A0A7R8V106</accession>
<evidence type="ECO:0000256" key="2">
    <source>
        <dbReference type="ARBA" id="ARBA00022771"/>
    </source>
</evidence>
<dbReference type="EMBL" id="LR899013">
    <property type="protein sequence ID" value="CAD7090255.1"/>
    <property type="molecule type" value="Genomic_DNA"/>
</dbReference>
<organism evidence="6 7">
    <name type="scientific">Hermetia illucens</name>
    <name type="common">Black soldier fly</name>
    <dbReference type="NCBI Taxonomy" id="343691"/>
    <lineage>
        <taxon>Eukaryota</taxon>
        <taxon>Metazoa</taxon>
        <taxon>Ecdysozoa</taxon>
        <taxon>Arthropoda</taxon>
        <taxon>Hexapoda</taxon>
        <taxon>Insecta</taxon>
        <taxon>Pterygota</taxon>
        <taxon>Neoptera</taxon>
        <taxon>Endopterygota</taxon>
        <taxon>Diptera</taxon>
        <taxon>Brachycera</taxon>
        <taxon>Stratiomyomorpha</taxon>
        <taxon>Stratiomyidae</taxon>
        <taxon>Hermetiinae</taxon>
        <taxon>Hermetia</taxon>
    </lineage>
</organism>
<dbReference type="FunCoup" id="A0A7R8V106">
    <property type="interactions" value="417"/>
</dbReference>
<evidence type="ECO:0000256" key="1">
    <source>
        <dbReference type="ARBA" id="ARBA00022723"/>
    </source>
</evidence>
<evidence type="ECO:0000313" key="7">
    <source>
        <dbReference type="Proteomes" id="UP000594454"/>
    </source>
</evidence>